<dbReference type="EMBL" id="EQ973807">
    <property type="protein sequence ID" value="EEF45852.1"/>
    <property type="molecule type" value="Genomic_DNA"/>
</dbReference>
<reference evidence="2" key="1">
    <citation type="journal article" date="2010" name="Nat. Biotechnol.">
        <title>Draft genome sequence of the oilseed species Ricinus communis.</title>
        <authorList>
            <person name="Chan A.P."/>
            <person name="Crabtree J."/>
            <person name="Zhao Q."/>
            <person name="Lorenzi H."/>
            <person name="Orvis J."/>
            <person name="Puiu D."/>
            <person name="Melake-Berhan A."/>
            <person name="Jones K.M."/>
            <person name="Redman J."/>
            <person name="Chen G."/>
            <person name="Cahoon E.B."/>
            <person name="Gedil M."/>
            <person name="Stanke M."/>
            <person name="Haas B.J."/>
            <person name="Wortman J.R."/>
            <person name="Fraser-Liggett C.M."/>
            <person name="Ravel J."/>
            <person name="Rabinowicz P.D."/>
        </authorList>
    </citation>
    <scope>NUCLEOTIDE SEQUENCE [LARGE SCALE GENOMIC DNA]</scope>
    <source>
        <strain evidence="2">cv. Hale</strain>
    </source>
</reference>
<evidence type="ECO:0000313" key="2">
    <source>
        <dbReference type="Proteomes" id="UP000008311"/>
    </source>
</evidence>
<name>B9RRZ2_RICCO</name>
<gene>
    <name evidence="1" type="ORF">RCOM_0799910</name>
</gene>
<protein>
    <submittedName>
        <fullName evidence="1">Uncharacterized protein</fullName>
    </submittedName>
</protein>
<proteinExistence type="predicted"/>
<organism evidence="1 2">
    <name type="scientific">Ricinus communis</name>
    <name type="common">Castor bean</name>
    <dbReference type="NCBI Taxonomy" id="3988"/>
    <lineage>
        <taxon>Eukaryota</taxon>
        <taxon>Viridiplantae</taxon>
        <taxon>Streptophyta</taxon>
        <taxon>Embryophyta</taxon>
        <taxon>Tracheophyta</taxon>
        <taxon>Spermatophyta</taxon>
        <taxon>Magnoliopsida</taxon>
        <taxon>eudicotyledons</taxon>
        <taxon>Gunneridae</taxon>
        <taxon>Pentapetalae</taxon>
        <taxon>rosids</taxon>
        <taxon>fabids</taxon>
        <taxon>Malpighiales</taxon>
        <taxon>Euphorbiaceae</taxon>
        <taxon>Acalyphoideae</taxon>
        <taxon>Acalypheae</taxon>
        <taxon>Ricinus</taxon>
    </lineage>
</organism>
<evidence type="ECO:0000313" key="1">
    <source>
        <dbReference type="EMBL" id="EEF45852.1"/>
    </source>
</evidence>
<accession>B9RRZ2</accession>
<keyword evidence="2" id="KW-1185">Reference proteome</keyword>
<dbReference type="AlphaFoldDB" id="B9RRZ2"/>
<sequence>MASRYRSITNSSLTLLKSTVNRPTLKPNSIPSLLSSRSSLTCSRQDYFLS</sequence>
<dbReference type="Proteomes" id="UP000008311">
    <property type="component" value="Unassembled WGS sequence"/>
</dbReference>
<dbReference type="InParanoid" id="B9RRZ2"/>